<evidence type="ECO:0000256" key="2">
    <source>
        <dbReference type="ARBA" id="ARBA00004442"/>
    </source>
</evidence>
<keyword evidence="12" id="KW-0175">Coiled coil</keyword>
<evidence type="ECO:0000256" key="4">
    <source>
        <dbReference type="ARBA" id="ARBA00022448"/>
    </source>
</evidence>
<accession>A0A6I8M6C9</accession>
<evidence type="ECO:0000256" key="8">
    <source>
        <dbReference type="ARBA" id="ARBA00022927"/>
    </source>
</evidence>
<dbReference type="CDD" id="cd12820">
    <property type="entry name" value="LbR_YadA-like"/>
    <property type="match status" value="2"/>
</dbReference>
<dbReference type="CDD" id="cd07185">
    <property type="entry name" value="OmpA_C-like"/>
    <property type="match status" value="1"/>
</dbReference>
<dbReference type="Pfam" id="PF00691">
    <property type="entry name" value="OmpA"/>
    <property type="match status" value="1"/>
</dbReference>
<dbReference type="GO" id="GO:0015031">
    <property type="term" value="P:protein transport"/>
    <property type="evidence" value="ECO:0007669"/>
    <property type="project" value="UniProtKB-KW"/>
</dbReference>
<gene>
    <name evidence="15" type="ORF">OMES3154_00266</name>
</gene>
<evidence type="ECO:0000256" key="3">
    <source>
        <dbReference type="ARBA" id="ARBA00005848"/>
    </source>
</evidence>
<evidence type="ECO:0000313" key="16">
    <source>
        <dbReference type="Proteomes" id="UP000419017"/>
    </source>
</evidence>
<dbReference type="GO" id="GO:0009986">
    <property type="term" value="C:cell surface"/>
    <property type="evidence" value="ECO:0007669"/>
    <property type="project" value="UniProtKB-SubCell"/>
</dbReference>
<feature type="region of interest" description="Disordered" evidence="13">
    <location>
        <begin position="1781"/>
        <end position="1820"/>
    </location>
</feature>
<comment type="similarity">
    <text evidence="3">Belongs to the autotransporter-2 (AT-2) (TC 1.B.40) family.</text>
</comment>
<feature type="compositionally biased region" description="Basic and acidic residues" evidence="13">
    <location>
        <begin position="1509"/>
        <end position="1527"/>
    </location>
</feature>
<evidence type="ECO:0000256" key="12">
    <source>
        <dbReference type="SAM" id="Coils"/>
    </source>
</evidence>
<sequence>MKNFKEIERQLKTVLKHRFSIKKSTVIQFLMLGMVFATSSRSLAITEGTATNNAIAIGSGSVATSESLAVGVGAKTENTQSVAIGNYAKASGDQSVAIGGVSYSNGSSLNTEASGNQSMAIGGNVKAYGNSSIAIGGDDTDKVKDQDIVYNGKNMTVDAALIKASGISLNAQGHWYPTITEGGGSIAIGVKARALKALSLSLGTASTADGVLSLALGAGAYASRDNSIALGPGSSTKEEAKFVELSVIKTLTETGEDTGKTITYKNFAGGSENLSPGDQVSIGSKGFERQIKHLAPGEISKTSTDAINGSQLASIAGSLQGSIAKNAKDISNIKAKGTQLPIVYTDKDGNKLYKQEDGTFKKNADGSGDTVTEVITSLQGGDESTTNPVELANVKSGIDSEKIGKGKIEKDTAIEVASKLNDLDDTKALNTAATVGDLQALSVAGLTFTDNKGNKIHKKLGETLQIKGGNDGTSVSDKNTYVEASTDGKLVVKFAETPLFKEIKLGEDGAKTTLKTDVDGDLSIEKPVASGTATPEKVLTDKNYAEKVLLSYKVNDEADTAAKKVTLQKGLTFKGDANITVESEANGVITHKLNKDLTGIDSIGKTDGAKIAIGADTVTLSKGSDPVKLTGIKSGEISDTSKDAITGKQLKGLADKLGLTPDSNGEFPDLTDMPQLKGADGQDATASTSILDAIKANATALNRGFKIRATDNTGADDKTQYLGSTTTFVEAGSTGITKNTVKYNGSNLTTKYTYDGGNGKVEIGFKETPLFKGLELGEDGAKTTLKTDVDGDLSIEKPVASGTATPEKVLTDKNYAEKVLLSYKVNDEADTAAKKVTLQKGLTFKGDANITVESEANGVITHKLNKDLTGIDSIGKTDGAKIAIGADTVTLSKGSDPVKLTGIKSGEISDTSKDAITGKQLKGLADKLGLTPDSNGEFPDLTDMPQLKGADGQDATASTSILDAIKANATALNRGFKIRATDNTGADDKTQYLGSTTIFVEAGSTGITKNTVKYNGSNLTTKYTYDGGNGKVEIGFKETPLFKGLELGEESNKITLTPGTDGTLILAKDPVGTPTDDKVVLKGLKDGIDKDSAVTKKALDDAKSELKTAADSLGNKALTISDGGTEDSHKFVRNNNEDKTLKIIAGNIATDYKDTNLKTEIVDGENGNKILNIGLKESPEFKEIKLGEDGAKTTLKTDVDGDLSIEKPVASGTATPEKVLTDKNYAEKVLLSYKVNDEADTAAKKVTLQKGLTFKGDANITVESEANGVITHKLNKDLTGIDSIGKTDGAKIAIGADTVTLSKGSDPVKLTGIKSGEISDTSKDAITGKQLKGLADKLGLTPDSNGEFPDLTDMPQLKGADGQDATASTSILDAIKANATALNRGFKIRATDNTGADDKTQYLGSTTTFVEAGSTGITKNTVKYNGSNLTTKYTYDGGNGKVEIGFKETPLFKGLELGEESNKITLTPGTDGTLTLANNPAGQGNDGGKVELKGLKAGTDDDSAVTKGQLDDLTSKTGDSTKDDQDARNTAGTAGNDGLNGKSLNDKINAVRRGEAGTVVYTNAAGERLVKAKNGKFYKLGEVDKDGEPVQGAKPVETSDVIASLVNPDGETTEPTRLANISSGLDNTKIGKGLIADADAKTAVDKLNKLVDTNILNSAATLGDLQAISVAGLNFAGNNSVADIHKKLGETLEIQGGYTGNEKSSKNTYVENDGSKLVVKIAETPEFKGLELKASETAKKVKFTPDEAGNLTLSKDVAAGEDNKVVLNGLKEGTTADSAVTKGQLDKLAEKSGDSTKDDQDTRNTGTGAAAKDGLNGKSLNDKINAVRRGEAGPVVYTNKQGDRLVKAKDGKFYKAEDVNPDGTAITGKQSVDNVVTSLVNPDGTTTAPTSLANISSGIDSEKIGKGKIEKDTAIEVASKLNDLDDTKALNTAATVGDLQALSVAGLTFTDNKGNKIHKKLGETLQIKGGNDGTSVSDKNTYVEASTDGKLVVKFAETPEFKGLELKASDGAKKVKFTPDADGNLTLSNDSTGEEAGKVELKGLKEGTTADSAVTKGQLDKLAEKSGDSSKDAEDARNTGTGAAAKDGLNGKSLNDKINAVRRGEAGPVVYTNKQGDRLVKAKDGKFYKAEDVNPDGTAITGKQSVDNVVTSLVNPDGTTTNPTTLGNIASGIDPTKVGVDPASGEEAAPIKDDVAKAVTETLNGIKDKNKLNTAATVGDLQAISVAGLTFGGNSGTDIHKKLGEKLEIIGAHSKENTSDKNTYVEASTDGKLVVKFADRPEFDEIKIKGTDANNPIVINSDGIDLSGKAITNVKSNLDDIASDTAVKAAPTDETIKSIKSNAATVNDVLNAGFNIQGNGNAVDFVKAYDTVNFVDGLNTVAKVEKDNNGVVSVKYDVDLTELKDNNPFEYVDANDKKVVKLGDNYYPEGTKLKEGRPVDASGNATEALNTKVVKLGDNYYPAGTVLKEDKPVDASGQAVEALNPDKVAYNISIKSKGEAKPLKNIADGKVEKGSKEAVNGGQLFAITGGVVSNGVPVDESGKPMLKTYNVDGQGEYVQNSVYTAIQRMNEEGIKFFHVNDGTKEGETKDQTSNTEDASAGGLYSAAIGYKADASGNESVALGHGAKASGEQSIAIGTGNIVTGAHSGAIGDPNTIKADSSYAVGNDNTINTENTFVLGNNVTETHENSIFLGDSSAYVEADSTTAGAGKLTQQTLGGGVVNEYAGGDNVVGVLSVGNKGQTRRIQNVAPGLISKDSRDAINGSQLYSVNDKVNNALSGVANAIATANLTQVSYRGDYSKQISAGYGYYGNEHALGLGFSGITEGGKVIYKLSGSINTRGKIGVGVGLGYQFDKKNRGSDEYAEKISKLENQVRELTEKVKENRERLYVIDNYVNDKFSLTKTQIIKLKAIVKEINEKYSDRIIDITGYTDTNASDRYNLDLGLKRANKIQDVMIELGLKNPQNIRKVSSFGFNNKVNSSFGENRRVEIIVK</sequence>
<keyword evidence="10" id="KW-0998">Cell outer membrane</keyword>
<proteinExistence type="inferred from homology"/>
<feature type="domain" description="OmpA-like" evidence="14">
    <location>
        <begin position="2880"/>
        <end position="2992"/>
    </location>
</feature>
<protein>
    <submittedName>
        <fullName evidence="15">Hsf</fullName>
    </submittedName>
</protein>
<feature type="region of interest" description="Disordered" evidence="13">
    <location>
        <begin position="2062"/>
        <end position="2094"/>
    </location>
</feature>
<dbReference type="PROSITE" id="PS51123">
    <property type="entry name" value="OMPA_2"/>
    <property type="match status" value="1"/>
</dbReference>
<keyword evidence="5" id="KW-1134">Transmembrane beta strand</keyword>
<dbReference type="Pfam" id="PF05658">
    <property type="entry name" value="YadA_head"/>
    <property type="match status" value="4"/>
</dbReference>
<dbReference type="InterPro" id="IPR036737">
    <property type="entry name" value="OmpA-like_sf"/>
</dbReference>
<keyword evidence="6" id="KW-0812">Transmembrane</keyword>
<dbReference type="GO" id="GO:0009279">
    <property type="term" value="C:cell outer membrane"/>
    <property type="evidence" value="ECO:0007669"/>
    <property type="project" value="UniProtKB-SubCell"/>
</dbReference>
<keyword evidence="7" id="KW-0732">Signal</keyword>
<keyword evidence="4" id="KW-0813">Transport</keyword>
<dbReference type="InterPro" id="IPR008640">
    <property type="entry name" value="Adhesin_Head_dom"/>
</dbReference>
<dbReference type="SUPFAM" id="SSF101999">
    <property type="entry name" value="Trimeric adhesin"/>
    <property type="match status" value="1"/>
</dbReference>
<dbReference type="InterPro" id="IPR037174">
    <property type="entry name" value="Trimeric_adhesin"/>
</dbReference>
<organism evidence="15 16">
    <name type="scientific">Oceanivirga miroungae</name>
    <dbReference type="NCBI Taxonomy" id="1130046"/>
    <lineage>
        <taxon>Bacteria</taxon>
        <taxon>Fusobacteriati</taxon>
        <taxon>Fusobacteriota</taxon>
        <taxon>Fusobacteriia</taxon>
        <taxon>Fusobacteriales</taxon>
        <taxon>Leptotrichiaceae</taxon>
        <taxon>Oceanivirga</taxon>
    </lineage>
</organism>
<dbReference type="Gene3D" id="1.20.5.170">
    <property type="match status" value="1"/>
</dbReference>
<evidence type="ECO:0000256" key="13">
    <source>
        <dbReference type="SAM" id="MobiDB-lite"/>
    </source>
</evidence>
<reference evidence="15 16" key="1">
    <citation type="submission" date="2019-10" db="EMBL/GenBank/DDBJ databases">
        <authorList>
            <person name="Blom J."/>
        </authorList>
    </citation>
    <scope>NUCLEOTIDE SEQUENCE [LARGE SCALE GENOMIC DNA]</scope>
    <source>
        <strain evidence="15 16">ES3154-GLU</strain>
    </source>
</reference>
<evidence type="ECO:0000256" key="11">
    <source>
        <dbReference type="PROSITE-ProRule" id="PRU00473"/>
    </source>
</evidence>
<comment type="subcellular location">
    <subcellularLocation>
        <location evidence="2">Cell outer membrane</location>
    </subcellularLocation>
    <subcellularLocation>
        <location evidence="1">Cell surface</location>
    </subcellularLocation>
</comment>
<dbReference type="RefSeq" id="WP_156683030.1">
    <property type="nucleotide sequence ID" value="NZ_CABWIB010000001.1"/>
</dbReference>
<feature type="compositionally biased region" description="Basic and acidic residues" evidence="13">
    <location>
        <begin position="2062"/>
        <end position="2077"/>
    </location>
</feature>
<evidence type="ECO:0000256" key="6">
    <source>
        <dbReference type="ARBA" id="ARBA00022692"/>
    </source>
</evidence>
<dbReference type="Pfam" id="PF05662">
    <property type="entry name" value="YadA_stalk"/>
    <property type="match status" value="6"/>
</dbReference>
<evidence type="ECO:0000256" key="5">
    <source>
        <dbReference type="ARBA" id="ARBA00022452"/>
    </source>
</evidence>
<keyword evidence="9 11" id="KW-0472">Membrane</keyword>
<evidence type="ECO:0000259" key="14">
    <source>
        <dbReference type="PROSITE" id="PS51123"/>
    </source>
</evidence>
<evidence type="ECO:0000313" key="15">
    <source>
        <dbReference type="EMBL" id="VWL84994.1"/>
    </source>
</evidence>
<feature type="coiled-coil region" evidence="12">
    <location>
        <begin position="2859"/>
        <end position="2886"/>
    </location>
</feature>
<dbReference type="SUPFAM" id="SSF103088">
    <property type="entry name" value="OmpA-like"/>
    <property type="match status" value="1"/>
</dbReference>
<dbReference type="EMBL" id="CABWIB010000001">
    <property type="protein sequence ID" value="VWL84994.1"/>
    <property type="molecule type" value="Genomic_DNA"/>
</dbReference>
<dbReference type="Pfam" id="PF03895">
    <property type="entry name" value="YadA_anchor"/>
    <property type="match status" value="1"/>
</dbReference>
<evidence type="ECO:0000256" key="10">
    <source>
        <dbReference type="ARBA" id="ARBA00023237"/>
    </source>
</evidence>
<dbReference type="Gene3D" id="3.30.1330.60">
    <property type="entry name" value="OmpA-like domain"/>
    <property type="match status" value="1"/>
</dbReference>
<dbReference type="InterPro" id="IPR011049">
    <property type="entry name" value="Serralysin-like_metalloprot_C"/>
</dbReference>
<dbReference type="SUPFAM" id="SSF54523">
    <property type="entry name" value="Pili subunits"/>
    <property type="match status" value="1"/>
</dbReference>
<evidence type="ECO:0000256" key="7">
    <source>
        <dbReference type="ARBA" id="ARBA00022729"/>
    </source>
</evidence>
<feature type="region of interest" description="Disordered" evidence="13">
    <location>
        <begin position="1467"/>
        <end position="1544"/>
    </location>
</feature>
<keyword evidence="8" id="KW-0653">Protein transport</keyword>
<dbReference type="SUPFAM" id="SSF101967">
    <property type="entry name" value="Adhesin YadA, collagen-binding domain"/>
    <property type="match status" value="3"/>
</dbReference>
<dbReference type="InterPro" id="IPR005594">
    <property type="entry name" value="YadA_C"/>
</dbReference>
<dbReference type="InterPro" id="IPR045584">
    <property type="entry name" value="Pilin-like"/>
</dbReference>
<keyword evidence="16" id="KW-1185">Reference proteome</keyword>
<feature type="compositionally biased region" description="Basic and acidic residues" evidence="13">
    <location>
        <begin position="1784"/>
        <end position="1802"/>
    </location>
</feature>
<dbReference type="InterPro" id="IPR006665">
    <property type="entry name" value="OmpA-like"/>
</dbReference>
<dbReference type="InterPro" id="IPR008635">
    <property type="entry name" value="Coiled_stalk_dom"/>
</dbReference>
<feature type="compositionally biased region" description="Low complexity" evidence="13">
    <location>
        <begin position="1467"/>
        <end position="1476"/>
    </location>
</feature>
<dbReference type="Gene3D" id="2.150.10.10">
    <property type="entry name" value="Serralysin-like metalloprotease, C-terminal"/>
    <property type="match status" value="3"/>
</dbReference>
<dbReference type="Proteomes" id="UP000419017">
    <property type="component" value="Unassembled WGS sequence"/>
</dbReference>
<evidence type="ECO:0000256" key="9">
    <source>
        <dbReference type="ARBA" id="ARBA00023136"/>
    </source>
</evidence>
<dbReference type="Gene3D" id="3.90.1780.10">
    <property type="entry name" value="Trimeric adhesin"/>
    <property type="match status" value="1"/>
</dbReference>
<name>A0A6I8M6C9_9FUSO</name>
<evidence type="ECO:0000256" key="1">
    <source>
        <dbReference type="ARBA" id="ARBA00004241"/>
    </source>
</evidence>
<dbReference type="Gene3D" id="3.30.1300.30">
    <property type="entry name" value="GSPII I/J protein-like"/>
    <property type="match status" value="1"/>
</dbReference>